<evidence type="ECO:0000313" key="1">
    <source>
        <dbReference type="EMBL" id="KAK3395808.1"/>
    </source>
</evidence>
<evidence type="ECO:0000313" key="2">
    <source>
        <dbReference type="Proteomes" id="UP001281003"/>
    </source>
</evidence>
<name>A0AAE0P9L1_SORBR</name>
<sequence>IVKVVERPELSLKYANLDDGLWYAMKEGGTLREMTTPKFKDFVNWRIAQLLEDDESLVVSEPVAERETERGPSSHEVLNNEFANLDIDEDREEGDHESIVDAVNDEDLECFPMD</sequence>
<feature type="non-terminal residue" evidence="1">
    <location>
        <position position="114"/>
    </location>
</feature>
<comment type="caution">
    <text evidence="1">The sequence shown here is derived from an EMBL/GenBank/DDBJ whole genome shotgun (WGS) entry which is preliminary data.</text>
</comment>
<reference evidence="1" key="1">
    <citation type="journal article" date="2023" name="Mol. Phylogenet. Evol.">
        <title>Genome-scale phylogeny and comparative genomics of the fungal order Sordariales.</title>
        <authorList>
            <person name="Hensen N."/>
            <person name="Bonometti L."/>
            <person name="Westerberg I."/>
            <person name="Brannstrom I.O."/>
            <person name="Guillou S."/>
            <person name="Cros-Aarteil S."/>
            <person name="Calhoun S."/>
            <person name="Haridas S."/>
            <person name="Kuo A."/>
            <person name="Mondo S."/>
            <person name="Pangilinan J."/>
            <person name="Riley R."/>
            <person name="LaButti K."/>
            <person name="Andreopoulos B."/>
            <person name="Lipzen A."/>
            <person name="Chen C."/>
            <person name="Yan M."/>
            <person name="Daum C."/>
            <person name="Ng V."/>
            <person name="Clum A."/>
            <person name="Steindorff A."/>
            <person name="Ohm R.A."/>
            <person name="Martin F."/>
            <person name="Silar P."/>
            <person name="Natvig D.O."/>
            <person name="Lalanne C."/>
            <person name="Gautier V."/>
            <person name="Ament-Velasquez S.L."/>
            <person name="Kruys A."/>
            <person name="Hutchinson M.I."/>
            <person name="Powell A.J."/>
            <person name="Barry K."/>
            <person name="Miller A.N."/>
            <person name="Grigoriev I.V."/>
            <person name="Debuchy R."/>
            <person name="Gladieux P."/>
            <person name="Hiltunen Thoren M."/>
            <person name="Johannesson H."/>
        </authorList>
    </citation>
    <scope>NUCLEOTIDE SEQUENCE</scope>
    <source>
        <strain evidence="1">FGSC 1904</strain>
    </source>
</reference>
<reference evidence="1" key="2">
    <citation type="submission" date="2023-07" db="EMBL/GenBank/DDBJ databases">
        <authorList>
            <consortium name="Lawrence Berkeley National Laboratory"/>
            <person name="Haridas S."/>
            <person name="Hensen N."/>
            <person name="Bonometti L."/>
            <person name="Westerberg I."/>
            <person name="Brannstrom I.O."/>
            <person name="Guillou S."/>
            <person name="Cros-Aarteil S."/>
            <person name="Calhoun S."/>
            <person name="Kuo A."/>
            <person name="Mondo S."/>
            <person name="Pangilinan J."/>
            <person name="Riley R."/>
            <person name="LaButti K."/>
            <person name="Andreopoulos B."/>
            <person name="Lipzen A."/>
            <person name="Chen C."/>
            <person name="Yanf M."/>
            <person name="Daum C."/>
            <person name="Ng V."/>
            <person name="Clum A."/>
            <person name="Steindorff A."/>
            <person name="Ohm R."/>
            <person name="Martin F."/>
            <person name="Silar P."/>
            <person name="Natvig D."/>
            <person name="Lalanne C."/>
            <person name="Gautier V."/>
            <person name="Ament-velasquez S.L."/>
            <person name="Kruys A."/>
            <person name="Hutchinson M.I."/>
            <person name="Powell A.J."/>
            <person name="Barry K."/>
            <person name="Miller A.N."/>
            <person name="Grigoriev I.V."/>
            <person name="Debuchy R."/>
            <person name="Gladieux P."/>
            <person name="Thoren M.H."/>
            <person name="Johannesson H."/>
        </authorList>
    </citation>
    <scope>NUCLEOTIDE SEQUENCE</scope>
    <source>
        <strain evidence="1">FGSC 1904</strain>
    </source>
</reference>
<organism evidence="1 2">
    <name type="scientific">Sordaria brevicollis</name>
    <dbReference type="NCBI Taxonomy" id="83679"/>
    <lineage>
        <taxon>Eukaryota</taxon>
        <taxon>Fungi</taxon>
        <taxon>Dikarya</taxon>
        <taxon>Ascomycota</taxon>
        <taxon>Pezizomycotina</taxon>
        <taxon>Sordariomycetes</taxon>
        <taxon>Sordariomycetidae</taxon>
        <taxon>Sordariales</taxon>
        <taxon>Sordariaceae</taxon>
        <taxon>Sordaria</taxon>
    </lineage>
</organism>
<protein>
    <submittedName>
        <fullName evidence="1">Uncharacterized protein</fullName>
    </submittedName>
</protein>
<dbReference type="Proteomes" id="UP001281003">
    <property type="component" value="Unassembled WGS sequence"/>
</dbReference>
<feature type="non-terminal residue" evidence="1">
    <location>
        <position position="1"/>
    </location>
</feature>
<dbReference type="AlphaFoldDB" id="A0AAE0P9L1"/>
<dbReference type="EMBL" id="JAUTDP010000010">
    <property type="protein sequence ID" value="KAK3395808.1"/>
    <property type="molecule type" value="Genomic_DNA"/>
</dbReference>
<keyword evidence="2" id="KW-1185">Reference proteome</keyword>
<accession>A0AAE0P9L1</accession>
<proteinExistence type="predicted"/>
<gene>
    <name evidence="1" type="ORF">B0T20DRAFT_324194</name>
</gene>